<keyword evidence="6" id="KW-1185">Reference proteome</keyword>
<dbReference type="InterPro" id="IPR016181">
    <property type="entry name" value="Acyl_CoA_acyltransferase"/>
</dbReference>
<dbReference type="InterPro" id="IPR051531">
    <property type="entry name" value="N-acetyltransferase"/>
</dbReference>
<name>A0ABT1RA35_9HYPH</name>
<evidence type="ECO:0000313" key="5">
    <source>
        <dbReference type="EMBL" id="MCQ4632049.1"/>
    </source>
</evidence>
<dbReference type="Proteomes" id="UP000996601">
    <property type="component" value="Unassembled WGS sequence"/>
</dbReference>
<dbReference type="PROSITE" id="PS51186">
    <property type="entry name" value="GNAT"/>
    <property type="match status" value="1"/>
</dbReference>
<feature type="domain" description="N-acetyltransferase" evidence="4">
    <location>
        <begin position="17"/>
        <end position="181"/>
    </location>
</feature>
<dbReference type="PANTHER" id="PTHR43792">
    <property type="entry name" value="GNAT FAMILY, PUTATIVE (AFU_ORTHOLOGUE AFUA_3G00765)-RELATED-RELATED"/>
    <property type="match status" value="1"/>
</dbReference>
<dbReference type="EMBL" id="WHSB02000006">
    <property type="protein sequence ID" value="MCQ4632049.1"/>
    <property type="molecule type" value="Genomic_DNA"/>
</dbReference>
<dbReference type="RefSeq" id="WP_256118672.1">
    <property type="nucleotide sequence ID" value="NZ_WHSB02000006.1"/>
</dbReference>
<accession>A0ABT1RA35</accession>
<sequence length="187" mass="21202">MTSRLTIDYPTLATDRLRLRAPRMEDRDTFHAILSVPDVSRFSNLPDAPTRKQTDRTLKWMCEVFAKGKGCAWMIEERTSGSLIGAVRFNRIEHEARCAQIGYELDPAFWGKGYMREAVAAVVACGFARFALNRIEAWTLSGNPASDRVLERAGFQYEGTLRQKAWFKGAFHDFRMFSRLAGDTPAA</sequence>
<reference evidence="5" key="1">
    <citation type="submission" date="2021-07" db="EMBL/GenBank/DDBJ databases">
        <title>Shinella sp. nov., a novel member of the genus Shinella from water.</title>
        <authorList>
            <person name="Deng Y."/>
        </authorList>
    </citation>
    <scope>NUCLEOTIDE SEQUENCE</scope>
    <source>
        <strain evidence="5">CPCC 100929</strain>
    </source>
</reference>
<evidence type="ECO:0000256" key="3">
    <source>
        <dbReference type="ARBA" id="ARBA00038502"/>
    </source>
</evidence>
<evidence type="ECO:0000259" key="4">
    <source>
        <dbReference type="PROSITE" id="PS51186"/>
    </source>
</evidence>
<keyword evidence="1" id="KW-0808">Transferase</keyword>
<dbReference type="PANTHER" id="PTHR43792:SF8">
    <property type="entry name" value="[RIBOSOMAL PROTEIN US5]-ALANINE N-ACETYLTRANSFERASE"/>
    <property type="match status" value="1"/>
</dbReference>
<evidence type="ECO:0000313" key="6">
    <source>
        <dbReference type="Proteomes" id="UP000996601"/>
    </source>
</evidence>
<comment type="caution">
    <text evidence="5">The sequence shown here is derived from an EMBL/GenBank/DDBJ whole genome shotgun (WGS) entry which is preliminary data.</text>
</comment>
<dbReference type="Pfam" id="PF13302">
    <property type="entry name" value="Acetyltransf_3"/>
    <property type="match status" value="1"/>
</dbReference>
<organism evidence="5 6">
    <name type="scientific">Shinella lacus</name>
    <dbReference type="NCBI Taxonomy" id="2654216"/>
    <lineage>
        <taxon>Bacteria</taxon>
        <taxon>Pseudomonadati</taxon>
        <taxon>Pseudomonadota</taxon>
        <taxon>Alphaproteobacteria</taxon>
        <taxon>Hyphomicrobiales</taxon>
        <taxon>Rhizobiaceae</taxon>
        <taxon>Shinella</taxon>
    </lineage>
</organism>
<protein>
    <submittedName>
        <fullName evidence="5">GNAT family N-acetyltransferase</fullName>
    </submittedName>
</protein>
<gene>
    <name evidence="5" type="ORF">GB927_018510</name>
</gene>
<evidence type="ECO:0000256" key="2">
    <source>
        <dbReference type="ARBA" id="ARBA00023315"/>
    </source>
</evidence>
<proteinExistence type="inferred from homology"/>
<dbReference type="SUPFAM" id="SSF55729">
    <property type="entry name" value="Acyl-CoA N-acyltransferases (Nat)"/>
    <property type="match status" value="1"/>
</dbReference>
<comment type="similarity">
    <text evidence="3">Belongs to the acetyltransferase family. RimJ subfamily.</text>
</comment>
<keyword evidence="2" id="KW-0012">Acyltransferase</keyword>
<evidence type="ECO:0000256" key="1">
    <source>
        <dbReference type="ARBA" id="ARBA00022679"/>
    </source>
</evidence>
<dbReference type="InterPro" id="IPR000182">
    <property type="entry name" value="GNAT_dom"/>
</dbReference>
<dbReference type="Gene3D" id="3.40.630.30">
    <property type="match status" value="1"/>
</dbReference>